<dbReference type="Proteomes" id="UP000799428">
    <property type="component" value="Unassembled WGS sequence"/>
</dbReference>
<name>A0A6G1JQH5_9PLEO</name>
<evidence type="ECO:0008006" key="4">
    <source>
        <dbReference type="Google" id="ProtNLM"/>
    </source>
</evidence>
<proteinExistence type="predicted"/>
<dbReference type="AlphaFoldDB" id="A0A6G1JQH5"/>
<organism evidence="2 3">
    <name type="scientific">Pleomassaria siparia CBS 279.74</name>
    <dbReference type="NCBI Taxonomy" id="1314801"/>
    <lineage>
        <taxon>Eukaryota</taxon>
        <taxon>Fungi</taxon>
        <taxon>Dikarya</taxon>
        <taxon>Ascomycota</taxon>
        <taxon>Pezizomycotina</taxon>
        <taxon>Dothideomycetes</taxon>
        <taxon>Pleosporomycetidae</taxon>
        <taxon>Pleosporales</taxon>
        <taxon>Pleomassariaceae</taxon>
        <taxon>Pleomassaria</taxon>
    </lineage>
</organism>
<sequence>MSGQNPSEHQPQRRTDTDLLPQGTDRTEQVETLQAYEATKGQSTEDKDQETLAREFPKIDSSLIAAIYGDSGSLGATREMLQALSADEQ</sequence>
<evidence type="ECO:0000313" key="2">
    <source>
        <dbReference type="EMBL" id="KAF2702856.1"/>
    </source>
</evidence>
<evidence type="ECO:0000256" key="1">
    <source>
        <dbReference type="SAM" id="MobiDB-lite"/>
    </source>
</evidence>
<accession>A0A6G1JQH5</accession>
<dbReference type="OrthoDB" id="20105at2759"/>
<keyword evidence="3" id="KW-1185">Reference proteome</keyword>
<dbReference type="EMBL" id="MU005792">
    <property type="protein sequence ID" value="KAF2702856.1"/>
    <property type="molecule type" value="Genomic_DNA"/>
</dbReference>
<protein>
    <recommendedName>
        <fullName evidence="4">CUE domain-containing protein</fullName>
    </recommendedName>
</protein>
<evidence type="ECO:0000313" key="3">
    <source>
        <dbReference type="Proteomes" id="UP000799428"/>
    </source>
</evidence>
<feature type="region of interest" description="Disordered" evidence="1">
    <location>
        <begin position="1"/>
        <end position="27"/>
    </location>
</feature>
<gene>
    <name evidence="2" type="ORF">K504DRAFT_393808</name>
</gene>
<reference evidence="2" key="1">
    <citation type="journal article" date="2020" name="Stud. Mycol.">
        <title>101 Dothideomycetes genomes: a test case for predicting lifestyles and emergence of pathogens.</title>
        <authorList>
            <person name="Haridas S."/>
            <person name="Albert R."/>
            <person name="Binder M."/>
            <person name="Bloem J."/>
            <person name="Labutti K."/>
            <person name="Salamov A."/>
            <person name="Andreopoulos B."/>
            <person name="Baker S."/>
            <person name="Barry K."/>
            <person name="Bills G."/>
            <person name="Bluhm B."/>
            <person name="Cannon C."/>
            <person name="Castanera R."/>
            <person name="Culley D."/>
            <person name="Daum C."/>
            <person name="Ezra D."/>
            <person name="Gonzalez J."/>
            <person name="Henrissat B."/>
            <person name="Kuo A."/>
            <person name="Liang C."/>
            <person name="Lipzen A."/>
            <person name="Lutzoni F."/>
            <person name="Magnuson J."/>
            <person name="Mondo S."/>
            <person name="Nolan M."/>
            <person name="Ohm R."/>
            <person name="Pangilinan J."/>
            <person name="Park H.-J."/>
            <person name="Ramirez L."/>
            <person name="Alfaro M."/>
            <person name="Sun H."/>
            <person name="Tritt A."/>
            <person name="Yoshinaga Y."/>
            <person name="Zwiers L.-H."/>
            <person name="Turgeon B."/>
            <person name="Goodwin S."/>
            <person name="Spatafora J."/>
            <person name="Crous P."/>
            <person name="Grigoriev I."/>
        </authorList>
    </citation>
    <scope>NUCLEOTIDE SEQUENCE</scope>
    <source>
        <strain evidence="2">CBS 279.74</strain>
    </source>
</reference>